<reference evidence="2" key="1">
    <citation type="journal article" date="2015" name="PLoS Genet.">
        <title>Genome Sequence and Transcriptome Analyses of Chrysochromulina tobin: Metabolic Tools for Enhanced Algal Fitness in the Prominent Order Prymnesiales (Haptophyceae).</title>
        <authorList>
            <person name="Hovde B.T."/>
            <person name="Deodato C.R."/>
            <person name="Hunsperger H.M."/>
            <person name="Ryken S.A."/>
            <person name="Yost W."/>
            <person name="Jha R.K."/>
            <person name="Patterson J."/>
            <person name="Monnat R.J. Jr."/>
            <person name="Barlow S.B."/>
            <person name="Starkenburg S.R."/>
            <person name="Cattolico R.A."/>
        </authorList>
    </citation>
    <scope>NUCLEOTIDE SEQUENCE</scope>
    <source>
        <strain evidence="2">CCMP291</strain>
    </source>
</reference>
<comment type="caution">
    <text evidence="1">The sequence shown here is derived from an EMBL/GenBank/DDBJ whole genome shotgun (WGS) entry which is preliminary data.</text>
</comment>
<organism evidence="1 2">
    <name type="scientific">Chrysochromulina tobinii</name>
    <dbReference type="NCBI Taxonomy" id="1460289"/>
    <lineage>
        <taxon>Eukaryota</taxon>
        <taxon>Haptista</taxon>
        <taxon>Haptophyta</taxon>
        <taxon>Prymnesiophyceae</taxon>
        <taxon>Prymnesiales</taxon>
        <taxon>Chrysochromulinaceae</taxon>
        <taxon>Chrysochromulina</taxon>
    </lineage>
</organism>
<protein>
    <submittedName>
        <fullName evidence="1">Uncharacterized protein</fullName>
    </submittedName>
</protein>
<proteinExistence type="predicted"/>
<sequence length="104" mass="11862">MGFRGVGLRAGMLEALGDMHVPSECFLADDLAISYYLALMQRSTVRRLRLRTKYKFDNEFAWSNSSINTFHRQRKFGVNRACAASLRSLMRASKPDKQPTSRDA</sequence>
<dbReference type="AlphaFoldDB" id="A0A0M0JGL7"/>
<evidence type="ECO:0000313" key="2">
    <source>
        <dbReference type="Proteomes" id="UP000037460"/>
    </source>
</evidence>
<name>A0A0M0JGL7_9EUKA</name>
<dbReference type="EMBL" id="JWZX01002937">
    <property type="protein sequence ID" value="KOO25729.1"/>
    <property type="molecule type" value="Genomic_DNA"/>
</dbReference>
<accession>A0A0M0JGL7</accession>
<gene>
    <name evidence="1" type="ORF">Ctob_003223</name>
</gene>
<dbReference type="Proteomes" id="UP000037460">
    <property type="component" value="Unassembled WGS sequence"/>
</dbReference>
<evidence type="ECO:0000313" key="1">
    <source>
        <dbReference type="EMBL" id="KOO25729.1"/>
    </source>
</evidence>
<keyword evidence="2" id="KW-1185">Reference proteome</keyword>